<evidence type="ECO:0000256" key="1">
    <source>
        <dbReference type="ARBA" id="ARBA00023015"/>
    </source>
</evidence>
<comment type="caution">
    <text evidence="5">The sequence shown here is derived from an EMBL/GenBank/DDBJ whole genome shotgun (WGS) entry which is preliminary data.</text>
</comment>
<dbReference type="GO" id="GO:0003677">
    <property type="term" value="F:DNA binding"/>
    <property type="evidence" value="ECO:0007669"/>
    <property type="project" value="UniProtKB-KW"/>
</dbReference>
<dbReference type="InterPro" id="IPR036388">
    <property type="entry name" value="WH-like_DNA-bd_sf"/>
</dbReference>
<evidence type="ECO:0000256" key="2">
    <source>
        <dbReference type="ARBA" id="ARBA00023125"/>
    </source>
</evidence>
<accession>X0X333</accession>
<keyword evidence="2" id="KW-0238">DNA-binding</keyword>
<feature type="non-terminal residue" evidence="5">
    <location>
        <position position="225"/>
    </location>
</feature>
<dbReference type="InterPro" id="IPR000524">
    <property type="entry name" value="Tscrpt_reg_HTH_GntR"/>
</dbReference>
<evidence type="ECO:0000259" key="4">
    <source>
        <dbReference type="PROSITE" id="PS50949"/>
    </source>
</evidence>
<dbReference type="SMART" id="SM00895">
    <property type="entry name" value="FCD"/>
    <property type="match status" value="1"/>
</dbReference>
<dbReference type="Gene3D" id="1.20.120.530">
    <property type="entry name" value="GntR ligand-binding domain-like"/>
    <property type="match status" value="1"/>
</dbReference>
<dbReference type="PANTHER" id="PTHR43537:SF24">
    <property type="entry name" value="GLUCONATE OPERON TRANSCRIPTIONAL REPRESSOR"/>
    <property type="match status" value="1"/>
</dbReference>
<dbReference type="PANTHER" id="PTHR43537">
    <property type="entry name" value="TRANSCRIPTIONAL REGULATOR, GNTR FAMILY"/>
    <property type="match status" value="1"/>
</dbReference>
<gene>
    <name evidence="5" type="ORF">S01H1_52856</name>
</gene>
<dbReference type="EMBL" id="BARS01034186">
    <property type="protein sequence ID" value="GAG19411.1"/>
    <property type="molecule type" value="Genomic_DNA"/>
</dbReference>
<dbReference type="AlphaFoldDB" id="X0X333"/>
<name>X0X333_9ZZZZ</name>
<dbReference type="PROSITE" id="PS50949">
    <property type="entry name" value="HTH_GNTR"/>
    <property type="match status" value="1"/>
</dbReference>
<feature type="domain" description="HTH gntR-type" evidence="4">
    <location>
        <begin position="8"/>
        <end position="75"/>
    </location>
</feature>
<dbReference type="SUPFAM" id="SSF46785">
    <property type="entry name" value="Winged helix' DNA-binding domain"/>
    <property type="match status" value="1"/>
</dbReference>
<keyword evidence="1" id="KW-0805">Transcription regulation</keyword>
<dbReference type="GO" id="GO:0003700">
    <property type="term" value="F:DNA-binding transcription factor activity"/>
    <property type="evidence" value="ECO:0007669"/>
    <property type="project" value="InterPro"/>
</dbReference>
<dbReference type="Pfam" id="PF00392">
    <property type="entry name" value="GntR"/>
    <property type="match status" value="1"/>
</dbReference>
<sequence length="225" mass="25113">MLERISTDTFCQKAYTVIKGAIIEGSLKPGTVVVTERLAEELNISLTPIREALIRLTSEGFIEYKSNKQRCIALITVESVRESYEVRRLLEPYAVARLAECVATSDEIRKQLIELREPSDPGLLHVGEAGSYENVMAMDLRLGSILLEGVNGSFLGEVLHWVNDRSLRIRTFLETSTQGEREAFGDTILQEHSQIIEALLDGNPEQARIATGKHLANAEKRTMSI</sequence>
<protein>
    <recommendedName>
        <fullName evidence="4">HTH gntR-type domain-containing protein</fullName>
    </recommendedName>
</protein>
<organism evidence="5">
    <name type="scientific">marine sediment metagenome</name>
    <dbReference type="NCBI Taxonomy" id="412755"/>
    <lineage>
        <taxon>unclassified sequences</taxon>
        <taxon>metagenomes</taxon>
        <taxon>ecological metagenomes</taxon>
    </lineage>
</organism>
<dbReference type="Pfam" id="PF07729">
    <property type="entry name" value="FCD"/>
    <property type="match status" value="1"/>
</dbReference>
<dbReference type="InterPro" id="IPR011711">
    <property type="entry name" value="GntR_C"/>
</dbReference>
<dbReference type="InterPro" id="IPR008920">
    <property type="entry name" value="TF_FadR/GntR_C"/>
</dbReference>
<dbReference type="InterPro" id="IPR036390">
    <property type="entry name" value="WH_DNA-bd_sf"/>
</dbReference>
<dbReference type="SMART" id="SM00345">
    <property type="entry name" value="HTH_GNTR"/>
    <property type="match status" value="1"/>
</dbReference>
<evidence type="ECO:0000313" key="5">
    <source>
        <dbReference type="EMBL" id="GAG19411.1"/>
    </source>
</evidence>
<dbReference type="SUPFAM" id="SSF48008">
    <property type="entry name" value="GntR ligand-binding domain-like"/>
    <property type="match status" value="1"/>
</dbReference>
<keyword evidence="3" id="KW-0804">Transcription</keyword>
<reference evidence="5" key="1">
    <citation type="journal article" date="2014" name="Front. Microbiol.">
        <title>High frequency of phylogenetically diverse reductive dehalogenase-homologous genes in deep subseafloor sedimentary metagenomes.</title>
        <authorList>
            <person name="Kawai M."/>
            <person name="Futagami T."/>
            <person name="Toyoda A."/>
            <person name="Takaki Y."/>
            <person name="Nishi S."/>
            <person name="Hori S."/>
            <person name="Arai W."/>
            <person name="Tsubouchi T."/>
            <person name="Morono Y."/>
            <person name="Uchiyama I."/>
            <person name="Ito T."/>
            <person name="Fujiyama A."/>
            <person name="Inagaki F."/>
            <person name="Takami H."/>
        </authorList>
    </citation>
    <scope>NUCLEOTIDE SEQUENCE</scope>
    <source>
        <strain evidence="5">Expedition CK06-06</strain>
    </source>
</reference>
<proteinExistence type="predicted"/>
<evidence type="ECO:0000256" key="3">
    <source>
        <dbReference type="ARBA" id="ARBA00023163"/>
    </source>
</evidence>
<dbReference type="Gene3D" id="1.10.10.10">
    <property type="entry name" value="Winged helix-like DNA-binding domain superfamily/Winged helix DNA-binding domain"/>
    <property type="match status" value="1"/>
</dbReference>